<dbReference type="InterPro" id="IPR052399">
    <property type="entry name" value="Phage_Baseplate_Assmbl_Protein"/>
</dbReference>
<protein>
    <recommendedName>
        <fullName evidence="1">Baseplate protein J-like barrel domain-containing protein</fullName>
    </recommendedName>
</protein>
<gene>
    <name evidence="2" type="ORF">VW23_009475</name>
</gene>
<dbReference type="PANTHER" id="PTHR37829:SF3">
    <property type="entry name" value="PROTEIN JAYE-RELATED"/>
    <property type="match status" value="1"/>
</dbReference>
<dbReference type="Proteomes" id="UP000095463">
    <property type="component" value="Unassembled WGS sequence"/>
</dbReference>
<evidence type="ECO:0000313" key="2">
    <source>
        <dbReference type="EMBL" id="OEO32849.1"/>
    </source>
</evidence>
<proteinExistence type="predicted"/>
<accession>A0A1E5XW91</accession>
<evidence type="ECO:0000259" key="1">
    <source>
        <dbReference type="Pfam" id="PF04865"/>
    </source>
</evidence>
<organism evidence="2 3">
    <name type="scientific">Devosia insulae DS-56</name>
    <dbReference type="NCBI Taxonomy" id="1116389"/>
    <lineage>
        <taxon>Bacteria</taxon>
        <taxon>Pseudomonadati</taxon>
        <taxon>Pseudomonadota</taxon>
        <taxon>Alphaproteobacteria</taxon>
        <taxon>Hyphomicrobiales</taxon>
        <taxon>Devosiaceae</taxon>
        <taxon>Devosia</taxon>
    </lineage>
</organism>
<dbReference type="OrthoDB" id="8617324at2"/>
<reference evidence="2 3" key="1">
    <citation type="journal article" date="2015" name="Genome Announc.">
        <title>Genome Assemblies of Three Soil-Associated Devosia species: D. insulae, D. limi, and D. soli.</title>
        <authorList>
            <person name="Hassan Y.I."/>
            <person name="Lepp D."/>
            <person name="Zhou T."/>
        </authorList>
    </citation>
    <scope>NUCLEOTIDE SEQUENCE [LARGE SCALE GENOMIC DNA]</scope>
    <source>
        <strain evidence="2 3">DS-56</strain>
    </source>
</reference>
<comment type="caution">
    <text evidence="2">The sequence shown here is derived from an EMBL/GenBank/DDBJ whole genome shotgun (WGS) entry which is preliminary data.</text>
</comment>
<dbReference type="RefSeq" id="WP_069908004.1">
    <property type="nucleotide sequence ID" value="NZ_LAJE02000051.1"/>
</dbReference>
<dbReference type="PANTHER" id="PTHR37829">
    <property type="entry name" value="PHAGE-LIKE ELEMENT PBSX PROTEIN XKDT"/>
    <property type="match status" value="1"/>
</dbReference>
<keyword evidence="3" id="KW-1185">Reference proteome</keyword>
<evidence type="ECO:0000313" key="3">
    <source>
        <dbReference type="Proteomes" id="UP000095463"/>
    </source>
</evidence>
<dbReference type="AlphaFoldDB" id="A0A1E5XW91"/>
<name>A0A1E5XW91_9HYPH</name>
<feature type="domain" description="Baseplate protein J-like barrel" evidence="1">
    <location>
        <begin position="189"/>
        <end position="272"/>
    </location>
</feature>
<dbReference type="Pfam" id="PF04865">
    <property type="entry name" value="Baseplate_J"/>
    <property type="match status" value="1"/>
</dbReference>
<dbReference type="EMBL" id="LAJE02000051">
    <property type="protein sequence ID" value="OEO32849.1"/>
    <property type="molecule type" value="Genomic_DNA"/>
</dbReference>
<dbReference type="InterPro" id="IPR006949">
    <property type="entry name" value="Barrel_Baseplate_J-like"/>
</dbReference>
<sequence>MSFVVRRYPDIVQDVLTTLTKGVSAEHHQVAAYDPDARPVVIPDIMFTARPARRVSVVRGWSVPQPGAEPVEVLFSLNEYELIPAATDPDVYDGIRFRPLAKRKPAPGSTLTVNYYPRSAEPTPITDLNVGSVARTIVEAMSRELAGLYVQLGIAYDSAFVETATGSSLDQVVALLDRQRFRAGHAVGTVTFTRRASATGSISIPAGTLVTDVADKVRYITSERFDMQAGESVAKVRVQGALRSTRAVEVGELSVVQRAIAGIESVSNEEATVLSTADESDEALRARTRDALIAANKGTLESMRHGLLALPDVTSVSIVEMPNGVAGEIAVSVQLREPLSELPDTVKKRIEELRPAGIKVIQQQAAVTRLAALVTLVLAGSSRTAPEIEEIKRGVRAKLVAYVRDKPVGQLVRSKPVVAALLGDPRIADLTLGIGPLGQPTADGADFQPEEGSGVVLDDKDIGFGTLTYADPLGPAGPLVRVELRASIGATPIGGTSLEEIRTELKERLTAYARTLRPGLSVDANSILGALRDDTRFAIDPLQLSVTLTALDQFVTIAVNAPPFEVMGNQQFVVIAVELRQ</sequence>